<evidence type="ECO:0000313" key="2">
    <source>
        <dbReference type="Proteomes" id="UP000626210"/>
    </source>
</evidence>
<protein>
    <submittedName>
        <fullName evidence="1">Uncharacterized protein</fullName>
    </submittedName>
</protein>
<name>A0ABQ3G301_9BURK</name>
<reference evidence="2" key="1">
    <citation type="journal article" date="2019" name="Int. J. Syst. Evol. Microbiol.">
        <title>The Global Catalogue of Microorganisms (GCM) 10K type strain sequencing project: providing services to taxonomists for standard genome sequencing and annotation.</title>
        <authorList>
            <consortium name="The Broad Institute Genomics Platform"/>
            <consortium name="The Broad Institute Genome Sequencing Center for Infectious Disease"/>
            <person name="Wu L."/>
            <person name="Ma J."/>
        </authorList>
    </citation>
    <scope>NUCLEOTIDE SEQUENCE [LARGE SCALE GENOMIC DNA]</scope>
    <source>
        <strain evidence="2">KCTC 23314</strain>
    </source>
</reference>
<dbReference type="Proteomes" id="UP000626210">
    <property type="component" value="Unassembled WGS sequence"/>
</dbReference>
<sequence length="62" mass="7034">MVDQRQTRAGRIAHVVDLPGVLARTFAHRIGEHGVVFHKQQVHGPNVLVIDDRLWSGAMKRR</sequence>
<accession>A0ABQ3G301</accession>
<organism evidence="1 2">
    <name type="scientific">Pseudorhodoferax aquiterrae</name>
    <dbReference type="NCBI Taxonomy" id="747304"/>
    <lineage>
        <taxon>Bacteria</taxon>
        <taxon>Pseudomonadati</taxon>
        <taxon>Pseudomonadota</taxon>
        <taxon>Betaproteobacteria</taxon>
        <taxon>Burkholderiales</taxon>
        <taxon>Comamonadaceae</taxon>
    </lineage>
</organism>
<proteinExistence type="predicted"/>
<keyword evidence="2" id="KW-1185">Reference proteome</keyword>
<dbReference type="EMBL" id="BMYK01000007">
    <property type="protein sequence ID" value="GHC84130.1"/>
    <property type="molecule type" value="Genomic_DNA"/>
</dbReference>
<comment type="caution">
    <text evidence="1">The sequence shown here is derived from an EMBL/GenBank/DDBJ whole genome shotgun (WGS) entry which is preliminary data.</text>
</comment>
<evidence type="ECO:0000313" key="1">
    <source>
        <dbReference type="EMBL" id="GHC84130.1"/>
    </source>
</evidence>
<gene>
    <name evidence="1" type="ORF">GCM10007320_28290</name>
</gene>